<dbReference type="AlphaFoldDB" id="A0A1E3NFS2"/>
<dbReference type="InterPro" id="IPR006966">
    <property type="entry name" value="Peroxin-3"/>
</dbReference>
<dbReference type="PANTHER" id="PTHR28080">
    <property type="entry name" value="PEROXISOMAL BIOGENESIS FACTOR 3"/>
    <property type="match status" value="1"/>
</dbReference>
<keyword evidence="3" id="KW-0576">Peroxisome</keyword>
<organism evidence="7 8">
    <name type="scientific">Pichia membranifaciens NRRL Y-2026</name>
    <dbReference type="NCBI Taxonomy" id="763406"/>
    <lineage>
        <taxon>Eukaryota</taxon>
        <taxon>Fungi</taxon>
        <taxon>Dikarya</taxon>
        <taxon>Ascomycota</taxon>
        <taxon>Saccharomycotina</taxon>
        <taxon>Pichiomycetes</taxon>
        <taxon>Pichiales</taxon>
        <taxon>Pichiaceae</taxon>
        <taxon>Pichia</taxon>
    </lineage>
</organism>
<dbReference type="EMBL" id="KV454005">
    <property type="protein sequence ID" value="ODQ44995.1"/>
    <property type="molecule type" value="Genomic_DNA"/>
</dbReference>
<accession>A0A1E3NFS2</accession>
<evidence type="ECO:0000256" key="4">
    <source>
        <dbReference type="ARBA" id="ARBA00032508"/>
    </source>
</evidence>
<dbReference type="GeneID" id="30181277"/>
<gene>
    <name evidence="7" type="ORF">PICMEDRAFT_73795</name>
</gene>
<evidence type="ECO:0000256" key="2">
    <source>
        <dbReference type="ARBA" id="ARBA00008933"/>
    </source>
</evidence>
<reference evidence="7 8" key="1">
    <citation type="journal article" date="2016" name="Proc. Natl. Acad. Sci. U.S.A.">
        <title>Comparative genomics of biotechnologically important yeasts.</title>
        <authorList>
            <person name="Riley R."/>
            <person name="Haridas S."/>
            <person name="Wolfe K.H."/>
            <person name="Lopes M.R."/>
            <person name="Hittinger C.T."/>
            <person name="Goeker M."/>
            <person name="Salamov A.A."/>
            <person name="Wisecaver J.H."/>
            <person name="Long T.M."/>
            <person name="Calvey C.H."/>
            <person name="Aerts A.L."/>
            <person name="Barry K.W."/>
            <person name="Choi C."/>
            <person name="Clum A."/>
            <person name="Coughlan A.Y."/>
            <person name="Deshpande S."/>
            <person name="Douglass A.P."/>
            <person name="Hanson S.J."/>
            <person name="Klenk H.-P."/>
            <person name="LaButti K.M."/>
            <person name="Lapidus A."/>
            <person name="Lindquist E.A."/>
            <person name="Lipzen A.M."/>
            <person name="Meier-Kolthoff J.P."/>
            <person name="Ohm R.A."/>
            <person name="Otillar R.P."/>
            <person name="Pangilinan J.L."/>
            <person name="Peng Y."/>
            <person name="Rokas A."/>
            <person name="Rosa C.A."/>
            <person name="Scheuner C."/>
            <person name="Sibirny A.A."/>
            <person name="Slot J.C."/>
            <person name="Stielow J.B."/>
            <person name="Sun H."/>
            <person name="Kurtzman C.P."/>
            <person name="Blackwell M."/>
            <person name="Grigoriev I.V."/>
            <person name="Jeffries T.W."/>
        </authorList>
    </citation>
    <scope>NUCLEOTIDE SEQUENCE [LARGE SCALE GENOMIC DNA]</scope>
    <source>
        <strain evidence="7 8">NRRL Y-2026</strain>
    </source>
</reference>
<feature type="compositionally biased region" description="Basic and acidic residues" evidence="5">
    <location>
        <begin position="122"/>
        <end position="131"/>
    </location>
</feature>
<proteinExistence type="inferred from homology"/>
<sequence>MMFQFLRDLYRRHRKKLLITTGVAAVSYMIGIYVRNKVREFQEQLKEENATRDLIKKRFSQTQKDCYMTFLSFLPVLVEPIYKELDVEEITKELKLSRKNKSLVPDGKSELNSEDLSSSKNENARNGEESIDQKLGDQVLSGAITGETKLSKTKVELWQELKVKSLTRFLTLIYSETLLIILLHLQLNIISRKSYLKTALKLASKNQGIRLVDLESEESKNTVDKDLPEQAFLSFTWWLLNKGWAKLRNIVNESVESVFNEISLREEISIEEFGNLMFEVQKNIDSRLFEERSSYELYDNLQEDNAPGTSDDARTLTLISMMLPSQSDEFKLLQETNTVEFLTNFNSNISNVKMLQRMNEELKGYLKSEQVHEISRTISTIGISTIIQNVDRSLHVKQESKNGGPTAASGNDPEKQEQEPQPAPTTRWKLAFILAVLSPQTHELANRRINNPVLYTMNNVNELDDLSASVYSNFDI</sequence>
<evidence type="ECO:0000313" key="8">
    <source>
        <dbReference type="Proteomes" id="UP000094455"/>
    </source>
</evidence>
<protein>
    <recommendedName>
        <fullName evidence="4">Peroxin-3</fullName>
    </recommendedName>
</protein>
<comment type="similarity">
    <text evidence="2">Belongs to the peroxin-3 family.</text>
</comment>
<keyword evidence="6" id="KW-0472">Membrane</keyword>
<comment type="subcellular location">
    <subcellularLocation>
        <location evidence="1">Peroxisome membrane</location>
        <topology evidence="1">Single-pass membrane protein</topology>
    </subcellularLocation>
</comment>
<dbReference type="Pfam" id="PF04882">
    <property type="entry name" value="Peroxin-3"/>
    <property type="match status" value="1"/>
</dbReference>
<feature type="region of interest" description="Disordered" evidence="5">
    <location>
        <begin position="398"/>
        <end position="424"/>
    </location>
</feature>
<evidence type="ECO:0000256" key="5">
    <source>
        <dbReference type="SAM" id="MobiDB-lite"/>
    </source>
</evidence>
<evidence type="ECO:0000256" key="1">
    <source>
        <dbReference type="ARBA" id="ARBA00004549"/>
    </source>
</evidence>
<dbReference type="OrthoDB" id="45930at2759"/>
<feature type="transmembrane region" description="Helical" evidence="6">
    <location>
        <begin position="17"/>
        <end position="34"/>
    </location>
</feature>
<evidence type="ECO:0000313" key="7">
    <source>
        <dbReference type="EMBL" id="ODQ44995.1"/>
    </source>
</evidence>
<feature type="region of interest" description="Disordered" evidence="5">
    <location>
        <begin position="104"/>
        <end position="131"/>
    </location>
</feature>
<dbReference type="PANTHER" id="PTHR28080:SF1">
    <property type="entry name" value="PEROXISOMAL BIOGENESIS FACTOR 3"/>
    <property type="match status" value="1"/>
</dbReference>
<dbReference type="Proteomes" id="UP000094455">
    <property type="component" value="Unassembled WGS sequence"/>
</dbReference>
<name>A0A1E3NFS2_9ASCO</name>
<keyword evidence="6" id="KW-1133">Transmembrane helix</keyword>
<evidence type="ECO:0000256" key="6">
    <source>
        <dbReference type="SAM" id="Phobius"/>
    </source>
</evidence>
<dbReference type="GO" id="GO:0005778">
    <property type="term" value="C:peroxisomal membrane"/>
    <property type="evidence" value="ECO:0007669"/>
    <property type="project" value="UniProtKB-SubCell"/>
</dbReference>
<evidence type="ECO:0000256" key="3">
    <source>
        <dbReference type="ARBA" id="ARBA00023140"/>
    </source>
</evidence>
<dbReference type="RefSeq" id="XP_019016108.1">
    <property type="nucleotide sequence ID" value="XM_019164590.1"/>
</dbReference>
<keyword evidence="8" id="KW-1185">Reference proteome</keyword>
<dbReference type="GO" id="GO:0045046">
    <property type="term" value="P:protein import into peroxisome membrane"/>
    <property type="evidence" value="ECO:0007669"/>
    <property type="project" value="TreeGrafter"/>
</dbReference>
<dbReference type="GO" id="GO:0030674">
    <property type="term" value="F:protein-macromolecule adaptor activity"/>
    <property type="evidence" value="ECO:0007669"/>
    <property type="project" value="TreeGrafter"/>
</dbReference>
<dbReference type="STRING" id="763406.A0A1E3NFS2"/>
<keyword evidence="6" id="KW-0812">Transmembrane</keyword>